<comment type="similarity">
    <text evidence="1">Belongs to the archease family.</text>
</comment>
<feature type="domain" description="Archease" evidence="5">
    <location>
        <begin position="7"/>
        <end position="140"/>
    </location>
</feature>
<gene>
    <name evidence="7" type="ORF">NCTC11401_00806</name>
    <name evidence="6" type="ORF">SAMN05421777_10978</name>
</gene>
<keyword evidence="3" id="KW-0479">Metal-binding</keyword>
<dbReference type="GO" id="GO:0008033">
    <property type="term" value="P:tRNA processing"/>
    <property type="evidence" value="ECO:0007669"/>
    <property type="project" value="UniProtKB-KW"/>
</dbReference>
<keyword evidence="8" id="KW-1185">Reference proteome</keyword>
<proteinExistence type="inferred from homology"/>
<dbReference type="AlphaFoldDB" id="A0A377GGP2"/>
<evidence type="ECO:0000256" key="3">
    <source>
        <dbReference type="ARBA" id="ARBA00022723"/>
    </source>
</evidence>
<dbReference type="EMBL" id="FTNL01000009">
    <property type="protein sequence ID" value="SIR28143.1"/>
    <property type="molecule type" value="Genomic_DNA"/>
</dbReference>
<dbReference type="Pfam" id="PF01951">
    <property type="entry name" value="Archease"/>
    <property type="match status" value="1"/>
</dbReference>
<evidence type="ECO:0000259" key="5">
    <source>
        <dbReference type="Pfam" id="PF01951"/>
    </source>
</evidence>
<evidence type="ECO:0000313" key="9">
    <source>
        <dbReference type="Proteomes" id="UP000254374"/>
    </source>
</evidence>
<evidence type="ECO:0000256" key="1">
    <source>
        <dbReference type="ARBA" id="ARBA00007963"/>
    </source>
</evidence>
<reference evidence="7 9" key="2">
    <citation type="submission" date="2018-06" db="EMBL/GenBank/DDBJ databases">
        <authorList>
            <consortium name="Pathogen Informatics"/>
            <person name="Doyle S."/>
        </authorList>
    </citation>
    <scope>NUCLEOTIDE SEQUENCE [LARGE SCALE GENOMIC DNA]</scope>
    <source>
        <strain evidence="7 9">NCTC11401</strain>
    </source>
</reference>
<sequence length="140" mass="15635">MIAQSKWEHFSHESDIGVRGVGFTLSEAFSMGALALTNVITNSQSVHPSKILHVRCEAPSQEILFVDWLNAIIYNMAVHNMLFSQFDVSIKDLRLTAIIAGEPVNIKRHQPAVEVKGATFTELKVYHCNNLWVAQCVVDV</sequence>
<dbReference type="Proteomes" id="UP000254374">
    <property type="component" value="Unassembled WGS sequence"/>
</dbReference>
<dbReference type="PANTHER" id="PTHR12682">
    <property type="entry name" value="ARCHEASE"/>
    <property type="match status" value="1"/>
</dbReference>
<dbReference type="EMBL" id="UGGV01000001">
    <property type="protein sequence ID" value="STO24000.1"/>
    <property type="molecule type" value="Genomic_DNA"/>
</dbReference>
<dbReference type="Proteomes" id="UP000186808">
    <property type="component" value="Unassembled WGS sequence"/>
</dbReference>
<evidence type="ECO:0000256" key="4">
    <source>
        <dbReference type="ARBA" id="ARBA00022837"/>
    </source>
</evidence>
<evidence type="ECO:0000313" key="7">
    <source>
        <dbReference type="EMBL" id="STO24000.1"/>
    </source>
</evidence>
<evidence type="ECO:0000313" key="8">
    <source>
        <dbReference type="Proteomes" id="UP000186808"/>
    </source>
</evidence>
<evidence type="ECO:0000256" key="2">
    <source>
        <dbReference type="ARBA" id="ARBA00022694"/>
    </source>
</evidence>
<dbReference type="Gene3D" id="3.55.10.10">
    <property type="entry name" value="Archease domain"/>
    <property type="match status" value="1"/>
</dbReference>
<dbReference type="STRING" id="464.Lgor_2047"/>
<keyword evidence="4" id="KW-0106">Calcium</keyword>
<dbReference type="SUPFAM" id="SSF69819">
    <property type="entry name" value="MTH1598-like"/>
    <property type="match status" value="1"/>
</dbReference>
<dbReference type="InterPro" id="IPR036820">
    <property type="entry name" value="Archease_dom_sf"/>
</dbReference>
<dbReference type="RefSeq" id="WP_058468522.1">
    <property type="nucleotide sequence ID" value="NZ_CAAAIX010000008.1"/>
</dbReference>
<name>A0A377GGP2_9GAMM</name>
<dbReference type="OrthoDB" id="9788587at2"/>
<dbReference type="InterPro" id="IPR002804">
    <property type="entry name" value="Archease"/>
</dbReference>
<organism evidence="7 9">
    <name type="scientific">Fluoribacter gormanii</name>
    <dbReference type="NCBI Taxonomy" id="464"/>
    <lineage>
        <taxon>Bacteria</taxon>
        <taxon>Pseudomonadati</taxon>
        <taxon>Pseudomonadota</taxon>
        <taxon>Gammaproteobacteria</taxon>
        <taxon>Legionellales</taxon>
        <taxon>Legionellaceae</taxon>
        <taxon>Fluoribacter</taxon>
    </lineage>
</organism>
<dbReference type="InterPro" id="IPR023572">
    <property type="entry name" value="Archease_dom"/>
</dbReference>
<dbReference type="GO" id="GO:0046872">
    <property type="term" value="F:metal ion binding"/>
    <property type="evidence" value="ECO:0007669"/>
    <property type="project" value="UniProtKB-KW"/>
</dbReference>
<dbReference type="PANTHER" id="PTHR12682:SF11">
    <property type="entry name" value="PROTEIN ARCHEASE"/>
    <property type="match status" value="1"/>
</dbReference>
<accession>A0A377GGP2</accession>
<evidence type="ECO:0000313" key="6">
    <source>
        <dbReference type="EMBL" id="SIR28143.1"/>
    </source>
</evidence>
<protein>
    <submittedName>
        <fullName evidence="7">Archease protein family (DUF101/UPF0211)</fullName>
    </submittedName>
    <submittedName>
        <fullName evidence="6">SHS2 domain-containing protein</fullName>
    </submittedName>
</protein>
<reference evidence="6 8" key="1">
    <citation type="submission" date="2017-01" db="EMBL/GenBank/DDBJ databases">
        <authorList>
            <person name="Varghese N."/>
            <person name="Submissions S."/>
        </authorList>
    </citation>
    <scope>NUCLEOTIDE SEQUENCE [LARGE SCALE GENOMIC DNA]</scope>
    <source>
        <strain evidence="6 8">ATCC 33342</strain>
    </source>
</reference>
<keyword evidence="2" id="KW-0819">tRNA processing</keyword>